<feature type="transmembrane region" description="Helical" evidence="6">
    <location>
        <begin position="595"/>
        <end position="615"/>
    </location>
</feature>
<protein>
    <recommendedName>
        <fullName evidence="6">Choline transporter-like protein</fullName>
    </recommendedName>
</protein>
<dbReference type="Proteomes" id="UP000466442">
    <property type="component" value="Unassembled WGS sequence"/>
</dbReference>
<proteinExistence type="inferred from homology"/>
<feature type="transmembrane region" description="Helical" evidence="6">
    <location>
        <begin position="621"/>
        <end position="644"/>
    </location>
</feature>
<feature type="transmembrane region" description="Helical" evidence="6">
    <location>
        <begin position="383"/>
        <end position="404"/>
    </location>
</feature>
<evidence type="ECO:0000256" key="4">
    <source>
        <dbReference type="ARBA" id="ARBA00022989"/>
    </source>
</evidence>
<keyword evidence="4 6" id="KW-1133">Transmembrane helix</keyword>
<feature type="transmembrane region" description="Helical" evidence="6">
    <location>
        <begin position="558"/>
        <end position="575"/>
    </location>
</feature>
<feature type="transmembrane region" description="Helical" evidence="6">
    <location>
        <begin position="424"/>
        <end position="452"/>
    </location>
</feature>
<dbReference type="GO" id="GO:0022857">
    <property type="term" value="F:transmembrane transporter activity"/>
    <property type="evidence" value="ECO:0007669"/>
    <property type="project" value="UniProtKB-UniRule"/>
</dbReference>
<comment type="subcellular location">
    <subcellularLocation>
        <location evidence="6">Cell membrane</location>
        <topology evidence="6">Multi-pass membrane protein</topology>
    </subcellularLocation>
    <subcellularLocation>
        <location evidence="1">Membrane</location>
        <topology evidence="1">Multi-pass membrane protein</topology>
    </subcellularLocation>
</comment>
<accession>A0A6A4JV64</accession>
<feature type="compositionally biased region" description="Low complexity" evidence="7">
    <location>
        <begin position="117"/>
        <end position="133"/>
    </location>
</feature>
<dbReference type="GO" id="GO:0005886">
    <property type="term" value="C:plasma membrane"/>
    <property type="evidence" value="ECO:0007669"/>
    <property type="project" value="UniProtKB-SubCell"/>
</dbReference>
<dbReference type="Pfam" id="PF04515">
    <property type="entry name" value="Choline_transpo"/>
    <property type="match status" value="1"/>
</dbReference>
<evidence type="ECO:0000313" key="9">
    <source>
        <dbReference type="Proteomes" id="UP000466442"/>
    </source>
</evidence>
<feature type="transmembrane region" description="Helical" evidence="6">
    <location>
        <begin position="171"/>
        <end position="191"/>
    </location>
</feature>
<keyword evidence="9" id="KW-1185">Reference proteome</keyword>
<dbReference type="EMBL" id="WIXP02000011">
    <property type="protein sequence ID" value="KAF6203062.1"/>
    <property type="molecule type" value="Genomic_DNA"/>
</dbReference>
<evidence type="ECO:0000256" key="7">
    <source>
        <dbReference type="SAM" id="MobiDB-lite"/>
    </source>
</evidence>
<keyword evidence="3 6" id="KW-0812">Transmembrane</keyword>
<evidence type="ECO:0000256" key="2">
    <source>
        <dbReference type="ARBA" id="ARBA00007168"/>
    </source>
</evidence>
<sequence>MLQDKETLPDECPKCGKKLIACTCSSKDLDDDEDDDSSASIDAAPPRVFPILSHDDPSTAVVEPRIGLPNWNNRSPRRNDWVEIEDPERYNLPPLDHNLYDIKRFQYSRDKFDVSQRGRSLSRSTSRSPSKTSALKRALTGGEIDESPPKLDYQNEEFYMRRGCWCKDCPWLIAYAILALFWLIILGIIWARKSFTDEDYITIKDSRCVITCSQMIPPSVPLGEPKISPLQFSCEPDVRKWETDIFKPWVIEIFYRNNPNCVQDCKNMGFTKFRLSCITRDASTDSSWDSFENPANSIIYVDSIRQHWFWIVHVIVITNAISLFILLIPLFFCCPMVAFFVFASIAASLVLMVMLWWDVARIITRHEDDDNGLETISSQIAKWVYSFASTMFTGYIIFNAFLIFKRFRVTCTVAGLSSRVVNAVPMILLESIITLLLLAILIGIILFATLGVEAANPLFLRGGETYFVSTPLTWCARIATVVLGYWTYQLIINCQTIIVHGAMTRYYFEKTVKNRVLKAHKRLLKHHICTACFSGLLFNWFYWIRWFHRKSRIRSRSLFGTGAFGLCFCPASKVVKQLIFQDAGLSKRIDKANPYFFLVHMFVVQSIAITAKAVFSGPYHSAVWTHLLMISYAYFVGLSAINIYRVTKDAMYLCYLEDRTLSKDNPSRDLKMPHHISNFFALDPKVIPR</sequence>
<feature type="transmembrane region" description="Helical" evidence="6">
    <location>
        <begin position="308"/>
        <end position="331"/>
    </location>
</feature>
<evidence type="ECO:0000313" key="8">
    <source>
        <dbReference type="EMBL" id="KAF6203062.1"/>
    </source>
</evidence>
<comment type="caution">
    <text evidence="8">The sequence shown here is derived from an EMBL/GenBank/DDBJ whole genome shotgun (WGS) entry which is preliminary data.</text>
</comment>
<dbReference type="PANTHER" id="PTHR12385:SF96">
    <property type="entry name" value="CHOLINE TRANSPORTER-LIKE PROTEIN"/>
    <property type="match status" value="1"/>
</dbReference>
<dbReference type="InterPro" id="IPR007603">
    <property type="entry name" value="Choline_transptr-like"/>
</dbReference>
<organism evidence="8 9">
    <name type="scientific">Apolygus lucorum</name>
    <name type="common">Small green plant bug</name>
    <name type="synonym">Lygocoris lucorum</name>
    <dbReference type="NCBI Taxonomy" id="248454"/>
    <lineage>
        <taxon>Eukaryota</taxon>
        <taxon>Metazoa</taxon>
        <taxon>Ecdysozoa</taxon>
        <taxon>Arthropoda</taxon>
        <taxon>Hexapoda</taxon>
        <taxon>Insecta</taxon>
        <taxon>Pterygota</taxon>
        <taxon>Neoptera</taxon>
        <taxon>Paraneoptera</taxon>
        <taxon>Hemiptera</taxon>
        <taxon>Heteroptera</taxon>
        <taxon>Panheteroptera</taxon>
        <taxon>Cimicomorpha</taxon>
        <taxon>Miridae</taxon>
        <taxon>Mirini</taxon>
        <taxon>Apolygus</taxon>
    </lineage>
</organism>
<evidence type="ECO:0000256" key="3">
    <source>
        <dbReference type="ARBA" id="ARBA00022692"/>
    </source>
</evidence>
<dbReference type="PANTHER" id="PTHR12385">
    <property type="entry name" value="CHOLINE TRANSPORTER-LIKE (SLC FAMILY 44)"/>
    <property type="match status" value="1"/>
</dbReference>
<gene>
    <name evidence="8" type="ORF">GE061_003475</name>
</gene>
<comment type="function">
    <text evidence="6">Choline transporter.</text>
</comment>
<evidence type="ECO:0000256" key="5">
    <source>
        <dbReference type="ARBA" id="ARBA00023136"/>
    </source>
</evidence>
<feature type="region of interest" description="Disordered" evidence="7">
    <location>
        <begin position="116"/>
        <end position="143"/>
    </location>
</feature>
<feature type="transmembrane region" description="Helical" evidence="6">
    <location>
        <begin position="490"/>
        <end position="508"/>
    </location>
</feature>
<feature type="transmembrane region" description="Helical" evidence="6">
    <location>
        <begin position="528"/>
        <end position="546"/>
    </location>
</feature>
<keyword evidence="5 6" id="KW-0472">Membrane</keyword>
<evidence type="ECO:0000256" key="6">
    <source>
        <dbReference type="RuleBase" id="RU368066"/>
    </source>
</evidence>
<comment type="similarity">
    <text evidence="2 6">Belongs to the CTL (choline transporter-like) family.</text>
</comment>
<name>A0A6A4JV64_APOLU</name>
<reference evidence="8" key="1">
    <citation type="journal article" date="2021" name="Mol. Ecol. Resour.">
        <title>Apolygus lucorum genome provides insights into omnivorousness and mesophyll feeding.</title>
        <authorList>
            <person name="Liu Y."/>
            <person name="Liu H."/>
            <person name="Wang H."/>
            <person name="Huang T."/>
            <person name="Liu B."/>
            <person name="Yang B."/>
            <person name="Yin L."/>
            <person name="Li B."/>
            <person name="Zhang Y."/>
            <person name="Zhang S."/>
            <person name="Jiang F."/>
            <person name="Zhang X."/>
            <person name="Ren Y."/>
            <person name="Wang B."/>
            <person name="Wang S."/>
            <person name="Lu Y."/>
            <person name="Wu K."/>
            <person name="Fan W."/>
            <person name="Wang G."/>
        </authorList>
    </citation>
    <scope>NUCLEOTIDE SEQUENCE</scope>
    <source>
        <strain evidence="8">12Hb</strain>
    </source>
</reference>
<evidence type="ECO:0000256" key="1">
    <source>
        <dbReference type="ARBA" id="ARBA00004141"/>
    </source>
</evidence>
<feature type="transmembrane region" description="Helical" evidence="6">
    <location>
        <begin position="337"/>
        <end position="357"/>
    </location>
</feature>
<dbReference type="AlphaFoldDB" id="A0A6A4JV64"/>